<keyword evidence="3" id="KW-1185">Reference proteome</keyword>
<feature type="chain" id="PRO_5012940323" evidence="1">
    <location>
        <begin position="17"/>
        <end position="314"/>
    </location>
</feature>
<reference evidence="2 3" key="1">
    <citation type="submission" date="2015-12" db="EMBL/GenBank/DDBJ databases">
        <title>The genome of Folsomia candida.</title>
        <authorList>
            <person name="Faddeeva A."/>
            <person name="Derks M.F."/>
            <person name="Anvar Y."/>
            <person name="Smit S."/>
            <person name="Van Straalen N."/>
            <person name="Roelofs D."/>
        </authorList>
    </citation>
    <scope>NUCLEOTIDE SEQUENCE [LARGE SCALE GENOMIC DNA]</scope>
    <source>
        <strain evidence="2 3">VU population</strain>
        <tissue evidence="2">Whole body</tissue>
    </source>
</reference>
<sequence length="314" mass="35967">MVVGGWILMSVILTNCYNGLMISSLNSPLPKANIPETFQDLICHDKSILKLYKLGANLTDWVLKTINEVPITEFKPFYSSTCFKLLSAPGGGLDFEFVESSHITIMKIMNRQRDILMASMLPALPAEQLMDDITMDDIIILLLGKGYNSLVPEIYDYLSKTAISFESMPRFRTSITDEVARCRKSVLVFDAFEVGFKFDDMTKQYYWTKFYKSKDILNFGLGGWTFLGEGQSKVPQYFQSLFESGIQMDESDIKFLGESSLAGSNLKKWRSSSPLKRHSLIAYFLQDFRNFRFHNRIQISSHARQPTTVTKFWT</sequence>
<dbReference type="AlphaFoldDB" id="A0A226DWV0"/>
<dbReference type="EMBL" id="LNIX01000010">
    <property type="protein sequence ID" value="OXA49171.1"/>
    <property type="molecule type" value="Genomic_DNA"/>
</dbReference>
<protein>
    <submittedName>
        <fullName evidence="2">Uncharacterized protein</fullName>
    </submittedName>
</protein>
<evidence type="ECO:0000256" key="1">
    <source>
        <dbReference type="SAM" id="SignalP"/>
    </source>
</evidence>
<evidence type="ECO:0000313" key="2">
    <source>
        <dbReference type="EMBL" id="OXA49171.1"/>
    </source>
</evidence>
<name>A0A226DWV0_FOLCA</name>
<feature type="signal peptide" evidence="1">
    <location>
        <begin position="1"/>
        <end position="16"/>
    </location>
</feature>
<keyword evidence="1" id="KW-0732">Signal</keyword>
<proteinExistence type="predicted"/>
<evidence type="ECO:0000313" key="3">
    <source>
        <dbReference type="Proteomes" id="UP000198287"/>
    </source>
</evidence>
<organism evidence="2 3">
    <name type="scientific">Folsomia candida</name>
    <name type="common">Springtail</name>
    <dbReference type="NCBI Taxonomy" id="158441"/>
    <lineage>
        <taxon>Eukaryota</taxon>
        <taxon>Metazoa</taxon>
        <taxon>Ecdysozoa</taxon>
        <taxon>Arthropoda</taxon>
        <taxon>Hexapoda</taxon>
        <taxon>Collembola</taxon>
        <taxon>Entomobryomorpha</taxon>
        <taxon>Isotomoidea</taxon>
        <taxon>Isotomidae</taxon>
        <taxon>Proisotominae</taxon>
        <taxon>Folsomia</taxon>
    </lineage>
</organism>
<dbReference type="Proteomes" id="UP000198287">
    <property type="component" value="Unassembled WGS sequence"/>
</dbReference>
<gene>
    <name evidence="2" type="ORF">Fcan01_15919</name>
</gene>
<accession>A0A226DWV0</accession>
<comment type="caution">
    <text evidence="2">The sequence shown here is derived from an EMBL/GenBank/DDBJ whole genome shotgun (WGS) entry which is preliminary data.</text>
</comment>